<dbReference type="PANTHER" id="PTHR38482">
    <property type="entry name" value="DMT FAMILY PROTEIN"/>
    <property type="match status" value="1"/>
</dbReference>
<feature type="transmembrane region" description="Helical" evidence="1">
    <location>
        <begin position="37"/>
        <end position="58"/>
    </location>
</feature>
<feature type="transmembrane region" description="Helical" evidence="1">
    <location>
        <begin position="7"/>
        <end position="25"/>
    </location>
</feature>
<dbReference type="Pfam" id="PF04342">
    <property type="entry name" value="DMT_6"/>
    <property type="match status" value="1"/>
</dbReference>
<keyword evidence="4" id="KW-1185">Reference proteome</keyword>
<dbReference type="AlphaFoldDB" id="A0AAW7JTJ7"/>
<evidence type="ECO:0000313" key="2">
    <source>
        <dbReference type="EMBL" id="MDN0022451.1"/>
    </source>
</evidence>
<reference evidence="3" key="1">
    <citation type="submission" date="2023-06" db="EMBL/GenBank/DDBJ databases">
        <authorList>
            <person name="Zeman M."/>
            <person name="Kubasova T."/>
            <person name="Jahodarova E."/>
            <person name="Nykrynova M."/>
            <person name="Rychlik I."/>
        </authorList>
    </citation>
    <scope>NUCLEOTIDE SEQUENCE</scope>
    <source>
        <strain evidence="3">ET15</strain>
        <strain evidence="2">ET37</strain>
    </source>
</reference>
<evidence type="ECO:0000313" key="3">
    <source>
        <dbReference type="EMBL" id="MDN0026290.1"/>
    </source>
</evidence>
<gene>
    <name evidence="2" type="ORF">QVN81_05355</name>
    <name evidence="3" type="ORF">QVN84_12300</name>
</gene>
<feature type="transmembrane region" description="Helical" evidence="1">
    <location>
        <begin position="105"/>
        <end position="122"/>
    </location>
</feature>
<keyword evidence="1" id="KW-0812">Transmembrane</keyword>
<sequence length="124" mass="14296">MALQSVYSVILLIFSNVFMTVAWYGHLKMKEEFNWFASLPLIGVIAFSWAVAFFEYCLQVPANRLGFKDNGGPFDIMQLKVIQEVITLTVFTVFSVIAFKAELHWNHFVAFVLLVLAVYFIFKK</sequence>
<dbReference type="PIRSF" id="PIRSF021239">
    <property type="entry name" value="UCP021239"/>
    <property type="match status" value="1"/>
</dbReference>
<protein>
    <submittedName>
        <fullName evidence="3">DMT family protein</fullName>
    </submittedName>
</protein>
<dbReference type="EMBL" id="JAUEIE010000004">
    <property type="protein sequence ID" value="MDN0022451.1"/>
    <property type="molecule type" value="Genomic_DNA"/>
</dbReference>
<comment type="caution">
    <text evidence="3">The sequence shown here is derived from an EMBL/GenBank/DDBJ whole genome shotgun (WGS) entry which is preliminary data.</text>
</comment>
<keyword evidence="1" id="KW-0472">Membrane</keyword>
<proteinExistence type="predicted"/>
<evidence type="ECO:0000256" key="1">
    <source>
        <dbReference type="SAM" id="Phobius"/>
    </source>
</evidence>
<accession>A0AAW7JTJ7</accession>
<organism evidence="3 5">
    <name type="scientific">Leyella lascolaii</name>
    <dbReference type="NCBI Taxonomy" id="1776379"/>
    <lineage>
        <taxon>Bacteria</taxon>
        <taxon>Pseudomonadati</taxon>
        <taxon>Bacteroidota</taxon>
        <taxon>Bacteroidia</taxon>
        <taxon>Bacteroidales</taxon>
        <taxon>Prevotellaceae</taxon>
        <taxon>Leyella</taxon>
    </lineage>
</organism>
<name>A0AAW7JTJ7_9BACT</name>
<evidence type="ECO:0000313" key="5">
    <source>
        <dbReference type="Proteomes" id="UP001168478"/>
    </source>
</evidence>
<dbReference type="PANTHER" id="PTHR38482:SF1">
    <property type="entry name" value="DMT FAMILY PROTEIN"/>
    <property type="match status" value="1"/>
</dbReference>
<evidence type="ECO:0000313" key="4">
    <source>
        <dbReference type="Proteomes" id="UP001167831"/>
    </source>
</evidence>
<dbReference type="InterPro" id="IPR007437">
    <property type="entry name" value="DUF486"/>
</dbReference>
<feature type="transmembrane region" description="Helical" evidence="1">
    <location>
        <begin position="79"/>
        <end position="99"/>
    </location>
</feature>
<dbReference type="EMBL" id="JAUEIF010000015">
    <property type="protein sequence ID" value="MDN0026290.1"/>
    <property type="molecule type" value="Genomic_DNA"/>
</dbReference>
<dbReference type="Proteomes" id="UP001167831">
    <property type="component" value="Unassembled WGS sequence"/>
</dbReference>
<reference evidence="3" key="2">
    <citation type="submission" date="2023-08" db="EMBL/GenBank/DDBJ databases">
        <title>Identification and characterization of horizontal gene transfer across gut microbiota members of farm animals based on homology search.</title>
        <authorList>
            <person name="Schwarzerova J."/>
            <person name="Nykrynova M."/>
            <person name="Jureckova K."/>
            <person name="Cejkova D."/>
            <person name="Rychlik I."/>
        </authorList>
    </citation>
    <scope>NUCLEOTIDE SEQUENCE</scope>
    <source>
        <strain evidence="3">ET15</strain>
        <strain evidence="2">ET37</strain>
    </source>
</reference>
<keyword evidence="1" id="KW-1133">Transmembrane helix</keyword>
<dbReference type="RefSeq" id="WP_021992461.1">
    <property type="nucleotide sequence ID" value="NZ_CAUWBX010000041.1"/>
</dbReference>
<dbReference type="Proteomes" id="UP001168478">
    <property type="component" value="Unassembled WGS sequence"/>
</dbReference>